<evidence type="ECO:0000259" key="2">
    <source>
        <dbReference type="Pfam" id="PF00462"/>
    </source>
</evidence>
<dbReference type="PANTHER" id="PTHR45694:SF5">
    <property type="entry name" value="GLUTAREDOXIN 2"/>
    <property type="match status" value="1"/>
</dbReference>
<dbReference type="OrthoDB" id="423313at2759"/>
<gene>
    <name evidence="3" type="ORF">SCODWIG_01586</name>
</gene>
<evidence type="ECO:0000256" key="1">
    <source>
        <dbReference type="SAM" id="Coils"/>
    </source>
</evidence>
<reference evidence="4" key="1">
    <citation type="submission" date="2018-06" db="EMBL/GenBank/DDBJ databases">
        <authorList>
            <person name="Guldener U."/>
        </authorList>
    </citation>
    <scope>NUCLEOTIDE SEQUENCE [LARGE SCALE GENOMIC DNA]</scope>
    <source>
        <strain evidence="4">UTAD17</strain>
    </source>
</reference>
<keyword evidence="1" id="KW-0175">Coiled coil</keyword>
<protein>
    <submittedName>
        <fullName evidence="3">Related to Monothiol glutaredoxin-7</fullName>
    </submittedName>
</protein>
<dbReference type="Pfam" id="PF00462">
    <property type="entry name" value="Glutaredoxin"/>
    <property type="match status" value="1"/>
</dbReference>
<accession>A0A376B558</accession>
<dbReference type="GO" id="GO:0005796">
    <property type="term" value="C:Golgi lumen"/>
    <property type="evidence" value="ECO:0007669"/>
    <property type="project" value="TreeGrafter"/>
</dbReference>
<proteinExistence type="predicted"/>
<dbReference type="CDD" id="cd03419">
    <property type="entry name" value="GRX_GRXh_1_2_like"/>
    <property type="match status" value="1"/>
</dbReference>
<dbReference type="VEuPathDB" id="FungiDB:SCODWIG_01586"/>
<dbReference type="GO" id="GO:0000324">
    <property type="term" value="C:fungal-type vacuole"/>
    <property type="evidence" value="ECO:0007669"/>
    <property type="project" value="TreeGrafter"/>
</dbReference>
<evidence type="ECO:0000313" key="3">
    <source>
        <dbReference type="EMBL" id="SSD59825.1"/>
    </source>
</evidence>
<dbReference type="GO" id="GO:0034599">
    <property type="term" value="P:cellular response to oxidative stress"/>
    <property type="evidence" value="ECO:0007669"/>
    <property type="project" value="TreeGrafter"/>
</dbReference>
<dbReference type="SUPFAM" id="SSF52833">
    <property type="entry name" value="Thioredoxin-like"/>
    <property type="match status" value="1"/>
</dbReference>
<dbReference type="PRINTS" id="PR00160">
    <property type="entry name" value="GLUTAREDOXIN"/>
</dbReference>
<evidence type="ECO:0000313" key="4">
    <source>
        <dbReference type="Proteomes" id="UP000262825"/>
    </source>
</evidence>
<organism evidence="3 4">
    <name type="scientific">Saccharomycodes ludwigii</name>
    <dbReference type="NCBI Taxonomy" id="36035"/>
    <lineage>
        <taxon>Eukaryota</taxon>
        <taxon>Fungi</taxon>
        <taxon>Dikarya</taxon>
        <taxon>Ascomycota</taxon>
        <taxon>Saccharomycotina</taxon>
        <taxon>Saccharomycetes</taxon>
        <taxon>Saccharomycodales</taxon>
        <taxon>Saccharomycodaceae</taxon>
        <taxon>Saccharomycodes</taxon>
    </lineage>
</organism>
<dbReference type="EMBL" id="UFAJ01000212">
    <property type="protein sequence ID" value="SSD59825.1"/>
    <property type="molecule type" value="Genomic_DNA"/>
</dbReference>
<dbReference type="PROSITE" id="PS51354">
    <property type="entry name" value="GLUTAREDOXIN_2"/>
    <property type="match status" value="1"/>
</dbReference>
<dbReference type="Proteomes" id="UP000262825">
    <property type="component" value="Unassembled WGS sequence"/>
</dbReference>
<keyword evidence="4" id="KW-1185">Reference proteome</keyword>
<dbReference type="AlphaFoldDB" id="A0A376B558"/>
<feature type="domain" description="Glutaredoxin" evidence="2">
    <location>
        <begin position="130"/>
        <end position="194"/>
    </location>
</feature>
<dbReference type="InterPro" id="IPR002109">
    <property type="entry name" value="Glutaredoxin"/>
</dbReference>
<dbReference type="InterPro" id="IPR014025">
    <property type="entry name" value="Glutaredoxin_subgr"/>
</dbReference>
<dbReference type="PANTHER" id="PTHR45694">
    <property type="entry name" value="GLUTAREDOXIN 2"/>
    <property type="match status" value="1"/>
</dbReference>
<dbReference type="Gene3D" id="3.40.30.10">
    <property type="entry name" value="Glutaredoxin"/>
    <property type="match status" value="1"/>
</dbReference>
<feature type="coiled-coil region" evidence="1">
    <location>
        <begin position="68"/>
        <end position="105"/>
    </location>
</feature>
<dbReference type="GO" id="GO:0015038">
    <property type="term" value="F:glutathione disulfide oxidoreductase activity"/>
    <property type="evidence" value="ECO:0007669"/>
    <property type="project" value="TreeGrafter"/>
</dbReference>
<dbReference type="InterPro" id="IPR036249">
    <property type="entry name" value="Thioredoxin-like_sf"/>
</dbReference>
<dbReference type="GO" id="GO:0005801">
    <property type="term" value="C:cis-Golgi network"/>
    <property type="evidence" value="ECO:0007669"/>
    <property type="project" value="TreeGrafter"/>
</dbReference>
<sequence>MLNKKNIRILSITALLLVVIYLLLSSSVTNSIINNGEADVARQQATGKTKTSKNLVNLENVEDPEKVQQKFEEQQKELDHEVEEIQKLKDQLKTQEERIEELEEYTPGSTTETSYDANTEYNQLILKYPVIIFSKSYCPYSKSLKELLVGKGEYIFDPKPQIIELDLVEHGSELQEVVGKLTGRTTVPNLIINGISRGGNDEIQLLEKEGGLFDKLKEWGGVEVQISSSVSNEAGVNNI</sequence>
<name>A0A376B558_9ASCO</name>